<sequence>MSEDPNCRYHHLYPVYGHRYPGDDRWYHCVGSAMTTSTTKASTTTTAKTTAKTTTEKPNDGLGDEVILIAVVDNRVRPYLQAREDASEY</sequence>
<proteinExistence type="predicted"/>
<evidence type="ECO:0000313" key="1">
    <source>
        <dbReference type="EMBL" id="CAJ0577325.1"/>
    </source>
</evidence>
<evidence type="ECO:0000313" key="2">
    <source>
        <dbReference type="Proteomes" id="UP001177023"/>
    </source>
</evidence>
<dbReference type="Proteomes" id="UP001177023">
    <property type="component" value="Unassembled WGS sequence"/>
</dbReference>
<comment type="caution">
    <text evidence="1">The sequence shown here is derived from an EMBL/GenBank/DDBJ whole genome shotgun (WGS) entry which is preliminary data.</text>
</comment>
<name>A0AA36CYB2_9BILA</name>
<accession>A0AA36CYB2</accession>
<dbReference type="EMBL" id="CATQJA010002650">
    <property type="protein sequence ID" value="CAJ0577325.1"/>
    <property type="molecule type" value="Genomic_DNA"/>
</dbReference>
<protein>
    <submittedName>
        <fullName evidence="1">Uncharacterized protein</fullName>
    </submittedName>
</protein>
<keyword evidence="2" id="KW-1185">Reference proteome</keyword>
<organism evidence="1 2">
    <name type="scientific">Mesorhabditis spiculigera</name>
    <dbReference type="NCBI Taxonomy" id="96644"/>
    <lineage>
        <taxon>Eukaryota</taxon>
        <taxon>Metazoa</taxon>
        <taxon>Ecdysozoa</taxon>
        <taxon>Nematoda</taxon>
        <taxon>Chromadorea</taxon>
        <taxon>Rhabditida</taxon>
        <taxon>Rhabditina</taxon>
        <taxon>Rhabditomorpha</taxon>
        <taxon>Rhabditoidea</taxon>
        <taxon>Rhabditidae</taxon>
        <taxon>Mesorhabditinae</taxon>
        <taxon>Mesorhabditis</taxon>
    </lineage>
</organism>
<reference evidence="1" key="1">
    <citation type="submission" date="2023-06" db="EMBL/GenBank/DDBJ databases">
        <authorList>
            <person name="Delattre M."/>
        </authorList>
    </citation>
    <scope>NUCLEOTIDE SEQUENCE</scope>
    <source>
        <strain evidence="1">AF72</strain>
    </source>
</reference>
<gene>
    <name evidence="1" type="ORF">MSPICULIGERA_LOCUS15601</name>
</gene>
<feature type="non-terminal residue" evidence="1">
    <location>
        <position position="89"/>
    </location>
</feature>
<dbReference type="AlphaFoldDB" id="A0AA36CYB2"/>